<name>A0AAV6MCR5_9ROSI</name>
<dbReference type="InterPro" id="IPR001471">
    <property type="entry name" value="AP2/ERF_dom"/>
</dbReference>
<evidence type="ECO:0000313" key="9">
    <source>
        <dbReference type="EMBL" id="KAG6578976.1"/>
    </source>
</evidence>
<comment type="similarity">
    <text evidence="6">Belongs to the AP2/ERF transcription factor family. ERF subfamily.</text>
</comment>
<dbReference type="GO" id="GO:0003677">
    <property type="term" value="F:DNA binding"/>
    <property type="evidence" value="ECO:0007669"/>
    <property type="project" value="UniProtKB-KW"/>
</dbReference>
<dbReference type="CDD" id="cd00018">
    <property type="entry name" value="AP2"/>
    <property type="match status" value="1"/>
</dbReference>
<evidence type="ECO:0000256" key="5">
    <source>
        <dbReference type="ARBA" id="ARBA00023242"/>
    </source>
</evidence>
<dbReference type="GO" id="GO:0003700">
    <property type="term" value="F:DNA-binding transcription factor activity"/>
    <property type="evidence" value="ECO:0007669"/>
    <property type="project" value="InterPro"/>
</dbReference>
<evidence type="ECO:0000259" key="8">
    <source>
        <dbReference type="PROSITE" id="PS51032"/>
    </source>
</evidence>
<comment type="caution">
    <text evidence="9">The sequence shown here is derived from an EMBL/GenBank/DDBJ whole genome shotgun (WGS) entry which is preliminary data.</text>
</comment>
<dbReference type="SMART" id="SM00380">
    <property type="entry name" value="AP2"/>
    <property type="match status" value="1"/>
</dbReference>
<comment type="subcellular location">
    <subcellularLocation>
        <location evidence="1">Nucleus</location>
    </subcellularLocation>
</comment>
<feature type="compositionally biased region" description="Basic and acidic residues" evidence="7">
    <location>
        <begin position="1"/>
        <end position="12"/>
    </location>
</feature>
<evidence type="ECO:0000256" key="3">
    <source>
        <dbReference type="ARBA" id="ARBA00023125"/>
    </source>
</evidence>
<protein>
    <submittedName>
        <fullName evidence="9">Ethylene-responsive transcription factor</fullName>
    </submittedName>
</protein>
<evidence type="ECO:0000313" key="10">
    <source>
        <dbReference type="Proteomes" id="UP000685013"/>
    </source>
</evidence>
<keyword evidence="5" id="KW-0539">Nucleus</keyword>
<dbReference type="Proteomes" id="UP000685013">
    <property type="component" value="Chromosome 15"/>
</dbReference>
<keyword evidence="4" id="KW-0804">Transcription</keyword>
<feature type="region of interest" description="Disordered" evidence="7">
    <location>
        <begin position="1"/>
        <end position="22"/>
    </location>
</feature>
<evidence type="ECO:0000256" key="2">
    <source>
        <dbReference type="ARBA" id="ARBA00023015"/>
    </source>
</evidence>
<keyword evidence="2" id="KW-0805">Transcription regulation</keyword>
<keyword evidence="10" id="KW-1185">Reference proteome</keyword>
<dbReference type="AlphaFoldDB" id="A0AAV6MCR5"/>
<gene>
    <name evidence="9" type="primary">ERF012</name>
    <name evidence="9" type="ORF">SDJN03_23424</name>
</gene>
<reference evidence="9 10" key="1">
    <citation type="journal article" date="2021" name="Hortic Res">
        <title>The domestication of Cucurbita argyrosperma as revealed by the genome of its wild relative.</title>
        <authorList>
            <person name="Barrera-Redondo J."/>
            <person name="Sanchez-de la Vega G."/>
            <person name="Aguirre-Liguori J.A."/>
            <person name="Castellanos-Morales G."/>
            <person name="Gutierrez-Guerrero Y.T."/>
            <person name="Aguirre-Dugua X."/>
            <person name="Aguirre-Planter E."/>
            <person name="Tenaillon M.I."/>
            <person name="Lira-Saade R."/>
            <person name="Eguiarte L.E."/>
        </authorList>
    </citation>
    <scope>NUCLEOTIDE SEQUENCE [LARGE SCALE GENOMIC DNA]</scope>
    <source>
        <strain evidence="9">JBR-2021</strain>
    </source>
</reference>
<dbReference type="PANTHER" id="PTHR31985:SF231">
    <property type="entry name" value="ETHYLENE-RESPONSIVE TRANSCRIPTION FACTOR ERF014"/>
    <property type="match status" value="1"/>
</dbReference>
<accession>A0AAV6MCR5</accession>
<sequence>MVKKELGKDHHQPTASASKNKYKGVRMRSWGSWVSEIRAPNQKARIWLGSYPTAEAAARAYNAALLCLKGSAATFMSPKSIKRVAAEAAANAAFFDGYVENMAGSIDVPLWPLSSSSSSSSVPLTSNNDSIMTMEPLWFNFDDIITPKYIEHTMDGTLFDPPIVDDFYGESDIRLWSFY</sequence>
<feature type="domain" description="AP2/ERF" evidence="8">
    <location>
        <begin position="21"/>
        <end position="78"/>
    </location>
</feature>
<organism evidence="9 10">
    <name type="scientific">Cucurbita argyrosperma subsp. sororia</name>
    <dbReference type="NCBI Taxonomy" id="37648"/>
    <lineage>
        <taxon>Eukaryota</taxon>
        <taxon>Viridiplantae</taxon>
        <taxon>Streptophyta</taxon>
        <taxon>Embryophyta</taxon>
        <taxon>Tracheophyta</taxon>
        <taxon>Spermatophyta</taxon>
        <taxon>Magnoliopsida</taxon>
        <taxon>eudicotyledons</taxon>
        <taxon>Gunneridae</taxon>
        <taxon>Pentapetalae</taxon>
        <taxon>rosids</taxon>
        <taxon>fabids</taxon>
        <taxon>Cucurbitales</taxon>
        <taxon>Cucurbitaceae</taxon>
        <taxon>Cucurbiteae</taxon>
        <taxon>Cucurbita</taxon>
    </lineage>
</organism>
<evidence type="ECO:0000256" key="4">
    <source>
        <dbReference type="ARBA" id="ARBA00023163"/>
    </source>
</evidence>
<dbReference type="PANTHER" id="PTHR31985">
    <property type="entry name" value="ETHYLENE-RESPONSIVE TRANSCRIPTION FACTOR ERF042-RELATED"/>
    <property type="match status" value="1"/>
</dbReference>
<dbReference type="EMBL" id="JAGKQH010000015">
    <property type="protein sequence ID" value="KAG6578976.1"/>
    <property type="molecule type" value="Genomic_DNA"/>
</dbReference>
<dbReference type="InterPro" id="IPR051032">
    <property type="entry name" value="AP2/ERF_TF_ERF_subfamily"/>
</dbReference>
<dbReference type="PROSITE" id="PS51032">
    <property type="entry name" value="AP2_ERF"/>
    <property type="match status" value="1"/>
</dbReference>
<evidence type="ECO:0000256" key="1">
    <source>
        <dbReference type="ARBA" id="ARBA00004123"/>
    </source>
</evidence>
<proteinExistence type="inferred from homology"/>
<evidence type="ECO:0000256" key="6">
    <source>
        <dbReference type="ARBA" id="ARBA00024343"/>
    </source>
</evidence>
<keyword evidence="3" id="KW-0238">DNA-binding</keyword>
<evidence type="ECO:0000256" key="7">
    <source>
        <dbReference type="SAM" id="MobiDB-lite"/>
    </source>
</evidence>
<dbReference type="GO" id="GO:0005634">
    <property type="term" value="C:nucleus"/>
    <property type="evidence" value="ECO:0007669"/>
    <property type="project" value="UniProtKB-SubCell"/>
</dbReference>
<feature type="non-terminal residue" evidence="9">
    <location>
        <position position="1"/>
    </location>
</feature>
<dbReference type="Pfam" id="PF00847">
    <property type="entry name" value="AP2"/>
    <property type="match status" value="1"/>
</dbReference>